<dbReference type="Proteomes" id="UP000199120">
    <property type="component" value="Unassembled WGS sequence"/>
</dbReference>
<name>A0A1H7I7D9_9BURK</name>
<accession>A0A1H7I7D9</accession>
<proteinExistence type="predicted"/>
<gene>
    <name evidence="1" type="ORF">SAMN05192542_102598</name>
</gene>
<sequence>MQPTTPSTAAAPSQVPTTAAARGLRTVAFSLLVDRALAA</sequence>
<dbReference type="EMBL" id="FOAJ01000002">
    <property type="protein sequence ID" value="SEK58459.1"/>
    <property type="molecule type" value="Genomic_DNA"/>
</dbReference>
<dbReference type="STRING" id="416943.SAMN05445871_3081"/>
<keyword evidence="2" id="KW-1185">Reference proteome</keyword>
<organism evidence="1 2">
    <name type="scientific">Paraburkholderia caballeronis</name>
    <dbReference type="NCBI Taxonomy" id="416943"/>
    <lineage>
        <taxon>Bacteria</taxon>
        <taxon>Pseudomonadati</taxon>
        <taxon>Pseudomonadota</taxon>
        <taxon>Betaproteobacteria</taxon>
        <taxon>Burkholderiales</taxon>
        <taxon>Burkholderiaceae</taxon>
        <taxon>Paraburkholderia</taxon>
    </lineage>
</organism>
<evidence type="ECO:0000313" key="2">
    <source>
        <dbReference type="Proteomes" id="UP000199120"/>
    </source>
</evidence>
<protein>
    <submittedName>
        <fullName evidence="1">Uncharacterized protein</fullName>
    </submittedName>
</protein>
<dbReference type="AlphaFoldDB" id="A0A1H7I7D9"/>
<reference evidence="2" key="1">
    <citation type="submission" date="2016-10" db="EMBL/GenBank/DDBJ databases">
        <authorList>
            <person name="Varghese N."/>
            <person name="Submissions S."/>
        </authorList>
    </citation>
    <scope>NUCLEOTIDE SEQUENCE [LARGE SCALE GENOMIC DNA]</scope>
    <source>
        <strain evidence="2">LMG 26416</strain>
    </source>
</reference>
<evidence type="ECO:0000313" key="1">
    <source>
        <dbReference type="EMBL" id="SEK58459.1"/>
    </source>
</evidence>